<dbReference type="Gene3D" id="3.30.700.10">
    <property type="entry name" value="Glycoprotein, Type 4 Pilin"/>
    <property type="match status" value="1"/>
</dbReference>
<dbReference type="AlphaFoldDB" id="A0AAE4ANT2"/>
<dbReference type="PANTHER" id="PTHR30093:SF2">
    <property type="entry name" value="TYPE II SECRETION SYSTEM PROTEIN H"/>
    <property type="match status" value="1"/>
</dbReference>
<dbReference type="RefSeq" id="WP_307260020.1">
    <property type="nucleotide sequence ID" value="NZ_JAUSVL010000001.1"/>
</dbReference>
<proteinExistence type="predicted"/>
<evidence type="ECO:0000313" key="2">
    <source>
        <dbReference type="EMBL" id="MDQ0288687.1"/>
    </source>
</evidence>
<dbReference type="Pfam" id="PF07596">
    <property type="entry name" value="SBP_bac_10"/>
    <property type="match status" value="1"/>
</dbReference>
<keyword evidence="3" id="KW-1185">Reference proteome</keyword>
<reference evidence="2" key="1">
    <citation type="submission" date="2023-07" db="EMBL/GenBank/DDBJ databases">
        <title>Genomic Encyclopedia of Type Strains, Phase IV (KMG-IV): sequencing the most valuable type-strain genomes for metagenomic binning, comparative biology and taxonomic classification.</title>
        <authorList>
            <person name="Goeker M."/>
        </authorList>
    </citation>
    <scope>NUCLEOTIDE SEQUENCE</scope>
    <source>
        <strain evidence="2">DSM 24202</strain>
    </source>
</reference>
<organism evidence="2 3">
    <name type="scientific">Oligosphaera ethanolica</name>
    <dbReference type="NCBI Taxonomy" id="760260"/>
    <lineage>
        <taxon>Bacteria</taxon>
        <taxon>Pseudomonadati</taxon>
        <taxon>Lentisphaerota</taxon>
        <taxon>Oligosphaeria</taxon>
        <taxon>Oligosphaerales</taxon>
        <taxon>Oligosphaeraceae</taxon>
        <taxon>Oligosphaera</taxon>
    </lineage>
</organism>
<dbReference type="NCBIfam" id="TIGR02532">
    <property type="entry name" value="IV_pilin_GFxxxE"/>
    <property type="match status" value="1"/>
</dbReference>
<name>A0AAE4ANT2_9BACT</name>
<sequence>MFKRLTCFTLIELLVVIAIIAILAAMLLPALSKAREKARAASCMSNLKQFGLALNIYLDEHNTNFPPGCYPKFWGTKSARWFDVLNETYIGDWNIHQCPSNKYASVNSYGAKWNGSYGCSDNLSGYDTWGNGKTVISDVPKPSATAYFVDTNRCNSTVTGLMPDQWHLQAEGNSDYQWRPPGELTTSWGTRYVATSGDSLRRPVGRHNGNANVHYVDGHVESRNMNDFIGPIPKGHAYKDEKNHWDNY</sequence>
<dbReference type="EMBL" id="JAUSVL010000001">
    <property type="protein sequence ID" value="MDQ0288687.1"/>
    <property type="molecule type" value="Genomic_DNA"/>
</dbReference>
<dbReference type="PANTHER" id="PTHR30093">
    <property type="entry name" value="GENERAL SECRETION PATHWAY PROTEIN G"/>
    <property type="match status" value="1"/>
</dbReference>
<dbReference type="SUPFAM" id="SSF54523">
    <property type="entry name" value="Pili subunits"/>
    <property type="match status" value="1"/>
</dbReference>
<dbReference type="InterPro" id="IPR011453">
    <property type="entry name" value="DUF1559"/>
</dbReference>
<accession>A0AAE4ANT2</accession>
<protein>
    <submittedName>
        <fullName evidence="2">Prepilin-type N-terminal cleavage/methylation domain-containing protein/prepilin-type processing-associated H-X9-DG protein</fullName>
    </submittedName>
</protein>
<comment type="caution">
    <text evidence="2">The sequence shown here is derived from an EMBL/GenBank/DDBJ whole genome shotgun (WGS) entry which is preliminary data.</text>
</comment>
<gene>
    <name evidence="2" type="ORF">J3R75_000794</name>
</gene>
<evidence type="ECO:0000313" key="3">
    <source>
        <dbReference type="Proteomes" id="UP001238163"/>
    </source>
</evidence>
<dbReference type="Proteomes" id="UP001238163">
    <property type="component" value="Unassembled WGS sequence"/>
</dbReference>
<evidence type="ECO:0000259" key="1">
    <source>
        <dbReference type="Pfam" id="PF07596"/>
    </source>
</evidence>
<dbReference type="InterPro" id="IPR045584">
    <property type="entry name" value="Pilin-like"/>
</dbReference>
<feature type="domain" description="DUF1559" evidence="1">
    <location>
        <begin position="33"/>
        <end position="73"/>
    </location>
</feature>
<dbReference type="InterPro" id="IPR012902">
    <property type="entry name" value="N_methyl_site"/>
</dbReference>